<organism evidence="7">
    <name type="scientific">Mastomys natalensis cytomegalovirus 2</name>
    <dbReference type="NCBI Taxonomy" id="2973540"/>
    <lineage>
        <taxon>Viruses</taxon>
        <taxon>Duplodnaviria</taxon>
        <taxon>Heunggongvirae</taxon>
        <taxon>Peploviricota</taxon>
        <taxon>Herviviricetes</taxon>
        <taxon>Herpesvirales</taxon>
        <taxon>Orthoherpesviridae</taxon>
        <taxon>Betaherpesvirinae</taxon>
        <taxon>Muromegalovirus</taxon>
    </lineage>
</organism>
<feature type="compositionally biased region" description="Basic and acidic residues" evidence="2">
    <location>
        <begin position="33"/>
        <end position="61"/>
    </location>
</feature>
<sequence length="750" mass="83386">MNRRRSRDRKLFVTDDEVSDTGESLSQAGDAPDATHPDELCDQETMNHDDPRQNDEPHRPPADLMIYADPADVIYMPQSGGKSANRAPMSTEDPRDRGAPSPGVLFDSDGYAMIPEGLRRDTEPGEMREYENAESVMVPPKLPRKQNAIMRRPVSMTAGLSRQRSLSRGRARHGSPARYSVPRSSITTRPSSMPATPIPVPPPCRPLPPLPATAAPTGLSCCADTTDGPRSPMGLLGVEGTGDDPENFDNDYEPVLQISDDEDDDDDPPSQAKAFSTAPPRQIPPAPPMASLNPKGPPAFLPPKKRTYTKPVSTSPRFTRELGFSPAVINSSEVRFLKMCIHDGYQHQVELLNTVTPMPVYVLDGLAEPVISRRAVRCAGLVRPITKLTILINYYHVAVGRLASARAMARALLNPQMVDMLKRKLEPLLPISHNRAPSPILRMLGRLNITDQQHRECAEVLDSLLKPMCEPELTKQRLETARTFRARNLLFKPLRFTREGAKQIYIRNLHTMNSETDDGELFLVMSTQPHPTRDDVVHDAIFSLALGNFIHTYGATLADLRNLIHFQLEEMTELLYYAYYQLPRMQDDYRVFCHEVASEVTSGRDDGLGMASLARRMLAFARRCSDNGIFLTPTYTKFLLRSAALHDAGYAGFSTERAASSLANTDIFRPIPSEASARGLLPRTLHFSKVEPPTASGRPIPTTHIPSHSSLELYIRALRTVAPLIQRFHHPDVTNNVFSPPGQNNYVLYS</sequence>
<dbReference type="Pfam" id="PF04637">
    <property type="entry name" value="Herpes_pp85"/>
    <property type="match status" value="1"/>
</dbReference>
<feature type="compositionally biased region" description="Pro residues" evidence="2">
    <location>
        <begin position="196"/>
        <end position="211"/>
    </location>
</feature>
<feature type="compositionally biased region" description="Acidic residues" evidence="2">
    <location>
        <begin position="259"/>
        <end position="268"/>
    </location>
</feature>
<dbReference type="EMBL" id="OP429127">
    <property type="protein sequence ID" value="WEG69580.1"/>
    <property type="molecule type" value="Genomic_DNA"/>
</dbReference>
<protein>
    <submittedName>
        <fullName evidence="7">Tegument protein UL25</fullName>
    </submittedName>
</protein>
<feature type="compositionally biased region" description="Basic residues" evidence="2">
    <location>
        <begin position="165"/>
        <end position="175"/>
    </location>
</feature>
<dbReference type="EMBL" id="OP429125">
    <property type="protein sequence ID" value="WEG69304.1"/>
    <property type="molecule type" value="Genomic_DNA"/>
</dbReference>
<evidence type="ECO:0000256" key="1">
    <source>
        <dbReference type="ARBA" id="ARBA00004340"/>
    </source>
</evidence>
<gene>
    <name evidence="7" type="primary">M25</name>
</gene>
<proteinExistence type="predicted"/>
<dbReference type="EMBL" id="OP429123">
    <property type="protein sequence ID" value="WEG69027.1"/>
    <property type="molecule type" value="Genomic_DNA"/>
</dbReference>
<dbReference type="EMBL" id="OP429126">
    <property type="protein sequence ID" value="WEG69442.1"/>
    <property type="molecule type" value="Genomic_DNA"/>
</dbReference>
<evidence type="ECO:0000313" key="5">
    <source>
        <dbReference type="EMBL" id="WEG69304.1"/>
    </source>
</evidence>
<dbReference type="GO" id="GO:0043657">
    <property type="term" value="C:host cell"/>
    <property type="evidence" value="ECO:0007669"/>
    <property type="project" value="UniProtKB-SubCell"/>
</dbReference>
<evidence type="ECO:0000313" key="6">
    <source>
        <dbReference type="EMBL" id="WEG69580.1"/>
    </source>
</evidence>
<dbReference type="EMBL" id="OP429139">
    <property type="protein sequence ID" value="WEG71254.1"/>
    <property type="molecule type" value="Genomic_DNA"/>
</dbReference>
<accession>A0A9Y1IQJ7</accession>
<feature type="region of interest" description="Disordered" evidence="2">
    <location>
        <begin position="1"/>
        <end position="316"/>
    </location>
</feature>
<evidence type="ECO:0000313" key="3">
    <source>
        <dbReference type="EMBL" id="WEG69027.1"/>
    </source>
</evidence>
<reference evidence="7" key="1">
    <citation type="submission" date="2022-09" db="EMBL/GenBank/DDBJ databases">
        <authorList>
            <person name="Vucak M."/>
            <person name="Davison A.J."/>
        </authorList>
    </citation>
    <scope>NUCLEOTIDE SEQUENCE</scope>
    <source>
        <strain evidence="3">Mnat18</strain>
        <strain evidence="4">Mnat19</strain>
        <strain evidence="7">Mnat2</strain>
        <strain evidence="5">Mnat29</strain>
        <strain evidence="6">Mnat33</strain>
    </source>
</reference>
<feature type="compositionally biased region" description="Acidic residues" evidence="2">
    <location>
        <begin position="241"/>
        <end position="252"/>
    </location>
</feature>
<feature type="compositionally biased region" description="Basic and acidic residues" evidence="2">
    <location>
        <begin position="117"/>
        <end position="131"/>
    </location>
</feature>
<evidence type="ECO:0000313" key="4">
    <source>
        <dbReference type="EMBL" id="WEG69165.1"/>
    </source>
</evidence>
<comment type="subcellular location">
    <subcellularLocation>
        <location evidence="1">Host cell</location>
    </subcellularLocation>
</comment>
<dbReference type="EMBL" id="OP429141">
    <property type="protein sequence ID" value="WEG71533.1"/>
    <property type="molecule type" value="Genomic_DNA"/>
</dbReference>
<evidence type="ECO:0000313" key="7">
    <source>
        <dbReference type="EMBL" id="WEG71254.1"/>
    </source>
</evidence>
<dbReference type="EMBL" id="OP429124">
    <property type="protein sequence ID" value="WEG69165.1"/>
    <property type="molecule type" value="Genomic_DNA"/>
</dbReference>
<dbReference type="InterPro" id="IPR006731">
    <property type="entry name" value="Herpes_pp85"/>
</dbReference>
<reference evidence="7" key="2">
    <citation type="submission" date="2023-06" db="EMBL/GenBank/DDBJ databases">
        <title>Isolation and genome sequencing of cytomegaloviruses from Natal multimammate mice (Mastomys natalensis).</title>
        <authorList>
            <person name="Jarvis M.A."/>
            <person name="Davison A.J."/>
        </authorList>
    </citation>
    <scope>NUCLEOTIDE SEQUENCE</scope>
    <source>
        <strain evidence="3">Mnat18</strain>
        <strain evidence="4">Mnat19</strain>
        <strain evidence="7">Mnat2</strain>
        <strain evidence="5">Mnat29</strain>
        <strain evidence="6">Mnat33</strain>
    </source>
</reference>
<name>A0A9Y1IQJ7_9BETA</name>
<evidence type="ECO:0000256" key="2">
    <source>
        <dbReference type="SAM" id="MobiDB-lite"/>
    </source>
</evidence>